<sequence>MSFNIEEMYTTLRGVSGGNGAKFDTVRKWFHICKIIDGRYVTEGLFIHSYERLCPNREEMSLVQFVQLLGILARETKQEVDVFVTRFRTVNQQIIDEIRGDD</sequence>
<evidence type="ECO:0000313" key="1">
    <source>
        <dbReference type="EMBL" id="CAH2101696.1"/>
    </source>
</evidence>
<evidence type="ECO:0000313" key="2">
    <source>
        <dbReference type="Proteomes" id="UP001153954"/>
    </source>
</evidence>
<protein>
    <submittedName>
        <fullName evidence="1">Uncharacterized protein</fullName>
    </submittedName>
</protein>
<dbReference type="Proteomes" id="UP001153954">
    <property type="component" value="Unassembled WGS sequence"/>
</dbReference>
<proteinExistence type="predicted"/>
<accession>A0AAU9URS7</accession>
<organism evidence="1 2">
    <name type="scientific">Euphydryas editha</name>
    <name type="common">Edith's checkerspot</name>
    <dbReference type="NCBI Taxonomy" id="104508"/>
    <lineage>
        <taxon>Eukaryota</taxon>
        <taxon>Metazoa</taxon>
        <taxon>Ecdysozoa</taxon>
        <taxon>Arthropoda</taxon>
        <taxon>Hexapoda</taxon>
        <taxon>Insecta</taxon>
        <taxon>Pterygota</taxon>
        <taxon>Neoptera</taxon>
        <taxon>Endopterygota</taxon>
        <taxon>Lepidoptera</taxon>
        <taxon>Glossata</taxon>
        <taxon>Ditrysia</taxon>
        <taxon>Papilionoidea</taxon>
        <taxon>Nymphalidae</taxon>
        <taxon>Nymphalinae</taxon>
        <taxon>Euphydryas</taxon>
    </lineage>
</organism>
<name>A0AAU9URS7_EUPED</name>
<dbReference type="AlphaFoldDB" id="A0AAU9URS7"/>
<keyword evidence="2" id="KW-1185">Reference proteome</keyword>
<dbReference type="EMBL" id="CAKOGL010000024">
    <property type="protein sequence ID" value="CAH2101696.1"/>
    <property type="molecule type" value="Genomic_DNA"/>
</dbReference>
<comment type="caution">
    <text evidence="1">The sequence shown here is derived from an EMBL/GenBank/DDBJ whole genome shotgun (WGS) entry which is preliminary data.</text>
</comment>
<gene>
    <name evidence="1" type="ORF">EEDITHA_LOCUS16427</name>
</gene>
<reference evidence="1" key="1">
    <citation type="submission" date="2022-03" db="EMBL/GenBank/DDBJ databases">
        <authorList>
            <person name="Tunstrom K."/>
        </authorList>
    </citation>
    <scope>NUCLEOTIDE SEQUENCE</scope>
</reference>